<sequence>MLRNLYALLVGIDEYPKPGDCLKGCVNDIKAVKDYLEQRFASDNYQLCIQTLLNKDATREAIIKGFQKHLSQANSNDVVLFYYSGHGSQEENIPEEFLRFEPDKKNETLYCYDSGLPGHWHLADKELNKLIREVAVKDPHICVILDCCHSGSGTKDPSPDVVERSAPADQRSRPRETYLVGVDELAELCTSHRSKRSSTGWDFMGRHILMAACEDRDTAKEVEINGKKRGIFSYCLLESLEQPGKLTYRELWQKTTNAVSRELEKRSRTQFPQLEITPPDQDNLLFLDGAIAERVSYFTVRHDEKSGWVIDGGGVHGVQPPAGEETTVLALFEFDCNVRDFQDPDKSIGEAKVTEVLPQKSKLEISSDTNLSTESVYKAIVISLPLPAHGVYIEGDAAGVTLASEAIQLATMGNSPSVYIRQVTNRDDAQLWLQCRNQEYWIRLKDDDRSLVAPIQGFTPDNAKRAIERLEHIARWMTIRDLSSPPASRIQPDDIEMELLFEGENGSPKEKEIRRQYQYKQGDLKPPKCQLKLTNKSQKSLYCTVLDLTDRFAVAAPFFEAGYVRLEPGQTALVGNGKYIKFTVDRVLQEQGITETKDVFKLIVSTAEFDARLSTQHALDVPRVLTKCSFKQSTLNRLMDRVQSRTAGFEEEETYDDWYTTSVTITSVLPSK</sequence>
<proteinExistence type="predicted"/>
<dbReference type="SUPFAM" id="SSF52129">
    <property type="entry name" value="Caspase-like"/>
    <property type="match status" value="1"/>
</dbReference>
<organism evidence="3 4">
    <name type="scientific">Coleofasciculus chthonoplastes PCC 7420</name>
    <dbReference type="NCBI Taxonomy" id="118168"/>
    <lineage>
        <taxon>Bacteria</taxon>
        <taxon>Bacillati</taxon>
        <taxon>Cyanobacteriota</taxon>
        <taxon>Cyanophyceae</taxon>
        <taxon>Coleofasciculales</taxon>
        <taxon>Coleofasciculaceae</taxon>
        <taxon>Coleofasciculus</taxon>
    </lineage>
</organism>
<feature type="region of interest" description="Disordered" evidence="1">
    <location>
        <begin position="152"/>
        <end position="174"/>
    </location>
</feature>
<dbReference type="eggNOG" id="COG4249">
    <property type="taxonomic scope" value="Bacteria"/>
</dbReference>
<dbReference type="GO" id="GO:0005737">
    <property type="term" value="C:cytoplasm"/>
    <property type="evidence" value="ECO:0007669"/>
    <property type="project" value="TreeGrafter"/>
</dbReference>
<dbReference type="InterPro" id="IPR029030">
    <property type="entry name" value="Caspase-like_dom_sf"/>
</dbReference>
<dbReference type="Pfam" id="PF00656">
    <property type="entry name" value="Peptidase_C14"/>
    <property type="match status" value="1"/>
</dbReference>
<gene>
    <name evidence="3" type="ORF">MC7420_7640</name>
</gene>
<dbReference type="InterPro" id="IPR011600">
    <property type="entry name" value="Pept_C14_caspase"/>
</dbReference>
<accession>B4VIC8</accession>
<dbReference type="PANTHER" id="PTHR48104:SF30">
    <property type="entry name" value="METACASPASE-1"/>
    <property type="match status" value="1"/>
</dbReference>
<dbReference type="Proteomes" id="UP000003835">
    <property type="component" value="Unassembled WGS sequence"/>
</dbReference>
<dbReference type="OrthoDB" id="8447555at2"/>
<dbReference type="HOGENOM" id="CLU_016759_0_0_3"/>
<name>B4VIC8_9CYAN</name>
<evidence type="ECO:0000256" key="1">
    <source>
        <dbReference type="SAM" id="MobiDB-lite"/>
    </source>
</evidence>
<dbReference type="STRING" id="118168.MC7420_7640"/>
<evidence type="ECO:0000313" key="3">
    <source>
        <dbReference type="EMBL" id="EDX77902.1"/>
    </source>
</evidence>
<dbReference type="GO" id="GO:0006508">
    <property type="term" value="P:proteolysis"/>
    <property type="evidence" value="ECO:0007669"/>
    <property type="project" value="InterPro"/>
</dbReference>
<feature type="domain" description="Peptidase C14 caspase" evidence="2">
    <location>
        <begin position="6"/>
        <end position="276"/>
    </location>
</feature>
<reference evidence="3 4" key="1">
    <citation type="submission" date="2008-07" db="EMBL/GenBank/DDBJ databases">
        <authorList>
            <person name="Tandeau de Marsac N."/>
            <person name="Ferriera S."/>
            <person name="Johnson J."/>
            <person name="Kravitz S."/>
            <person name="Beeson K."/>
            <person name="Sutton G."/>
            <person name="Rogers Y.-H."/>
            <person name="Friedman R."/>
            <person name="Frazier M."/>
            <person name="Venter J.C."/>
        </authorList>
    </citation>
    <scope>NUCLEOTIDE SEQUENCE [LARGE SCALE GENOMIC DNA]</scope>
    <source>
        <strain evidence="3 4">PCC 7420</strain>
    </source>
</reference>
<dbReference type="GO" id="GO:0004197">
    <property type="term" value="F:cysteine-type endopeptidase activity"/>
    <property type="evidence" value="ECO:0007669"/>
    <property type="project" value="InterPro"/>
</dbReference>
<dbReference type="AlphaFoldDB" id="B4VIC8"/>
<dbReference type="InterPro" id="IPR050452">
    <property type="entry name" value="Metacaspase"/>
</dbReference>
<dbReference type="Gene3D" id="3.40.50.1460">
    <property type="match status" value="1"/>
</dbReference>
<evidence type="ECO:0000259" key="2">
    <source>
        <dbReference type="Pfam" id="PF00656"/>
    </source>
</evidence>
<keyword evidence="4" id="KW-1185">Reference proteome</keyword>
<evidence type="ECO:0000313" key="4">
    <source>
        <dbReference type="Proteomes" id="UP000003835"/>
    </source>
</evidence>
<dbReference type="PANTHER" id="PTHR48104">
    <property type="entry name" value="METACASPASE-4"/>
    <property type="match status" value="1"/>
</dbReference>
<dbReference type="RefSeq" id="WP_006098338.1">
    <property type="nucleotide sequence ID" value="NZ_DS989842.1"/>
</dbReference>
<dbReference type="EMBL" id="DS989842">
    <property type="protein sequence ID" value="EDX77902.1"/>
    <property type="molecule type" value="Genomic_DNA"/>
</dbReference>
<protein>
    <submittedName>
        <fullName evidence="3">Caspase domain protein</fullName>
    </submittedName>
</protein>